<reference evidence="2 3" key="1">
    <citation type="journal article" date="2013" name="Curr. Biol.">
        <title>The Genome of the Foraminiferan Reticulomyxa filosa.</title>
        <authorList>
            <person name="Glockner G."/>
            <person name="Hulsmann N."/>
            <person name="Schleicher M."/>
            <person name="Noegel A.A."/>
            <person name="Eichinger L."/>
            <person name="Gallinger C."/>
            <person name="Pawlowski J."/>
            <person name="Sierra R."/>
            <person name="Euteneuer U."/>
            <person name="Pillet L."/>
            <person name="Moustafa A."/>
            <person name="Platzer M."/>
            <person name="Groth M."/>
            <person name="Szafranski K."/>
            <person name="Schliwa M."/>
        </authorList>
    </citation>
    <scope>NUCLEOTIDE SEQUENCE [LARGE SCALE GENOMIC DNA]</scope>
</reference>
<dbReference type="AlphaFoldDB" id="X6NRR3"/>
<accession>X6NRR3</accession>
<gene>
    <name evidence="2" type="ORF">RFI_08156</name>
</gene>
<sequence>MLDEIRNPKKLKTVNKSARSQEKPKAKEPEKVGLMDHLKAKLAQRNKLMRGITESEIKVPTLATDAVEKKLEENRSSDKIEYGEVTKENNSTGLAIHTLRHMSTIMNWQDDDSADNQGVDDEWKDNE</sequence>
<feature type="region of interest" description="Disordered" evidence="1">
    <location>
        <begin position="1"/>
        <end position="34"/>
    </location>
</feature>
<name>X6NRR3_RETFI</name>
<evidence type="ECO:0000313" key="3">
    <source>
        <dbReference type="Proteomes" id="UP000023152"/>
    </source>
</evidence>
<dbReference type="EMBL" id="ASPP01006341">
    <property type="protein sequence ID" value="ETO28970.1"/>
    <property type="molecule type" value="Genomic_DNA"/>
</dbReference>
<keyword evidence="3" id="KW-1185">Reference proteome</keyword>
<proteinExistence type="predicted"/>
<protein>
    <submittedName>
        <fullName evidence="2">Uncharacterized protein</fullName>
    </submittedName>
</protein>
<feature type="compositionally biased region" description="Basic and acidic residues" evidence="1">
    <location>
        <begin position="19"/>
        <end position="34"/>
    </location>
</feature>
<evidence type="ECO:0000313" key="2">
    <source>
        <dbReference type="EMBL" id="ETO28970.1"/>
    </source>
</evidence>
<evidence type="ECO:0000256" key="1">
    <source>
        <dbReference type="SAM" id="MobiDB-lite"/>
    </source>
</evidence>
<organism evidence="2 3">
    <name type="scientific">Reticulomyxa filosa</name>
    <dbReference type="NCBI Taxonomy" id="46433"/>
    <lineage>
        <taxon>Eukaryota</taxon>
        <taxon>Sar</taxon>
        <taxon>Rhizaria</taxon>
        <taxon>Retaria</taxon>
        <taxon>Foraminifera</taxon>
        <taxon>Monothalamids</taxon>
        <taxon>Reticulomyxidae</taxon>
        <taxon>Reticulomyxa</taxon>
    </lineage>
</organism>
<comment type="caution">
    <text evidence="2">The sequence shown here is derived from an EMBL/GenBank/DDBJ whole genome shotgun (WGS) entry which is preliminary data.</text>
</comment>
<dbReference type="Proteomes" id="UP000023152">
    <property type="component" value="Unassembled WGS sequence"/>
</dbReference>